<sequence>MFLVSTWNMNFLVLSNNPPPVICHFSPMDYSMQNEKKRHGEEDIAAKKKRICVEKTLIDEFFEPITVQMFLSKYGQKMRNVIFE</sequence>
<comment type="caution">
    <text evidence="1">The sequence shown here is derived from an EMBL/GenBank/DDBJ whole genome shotgun (WGS) entry which is preliminary data.</text>
</comment>
<dbReference type="AlphaFoldDB" id="A0A2G5UGV4"/>
<proteinExistence type="predicted"/>
<name>A0A2G5UGV4_9PELO</name>
<protein>
    <submittedName>
        <fullName evidence="1">Uncharacterized protein</fullName>
    </submittedName>
</protein>
<dbReference type="EMBL" id="PDUG01000003">
    <property type="protein sequence ID" value="PIC38782.1"/>
    <property type="molecule type" value="Genomic_DNA"/>
</dbReference>
<reference evidence="2" key="1">
    <citation type="submission" date="2017-10" db="EMBL/GenBank/DDBJ databases">
        <title>Rapid genome shrinkage in a self-fertile nematode reveals novel sperm competition proteins.</title>
        <authorList>
            <person name="Yin D."/>
            <person name="Schwarz E.M."/>
            <person name="Thomas C.G."/>
            <person name="Felde R.L."/>
            <person name="Korf I.F."/>
            <person name="Cutter A.D."/>
            <person name="Schartner C.M."/>
            <person name="Ralston E.J."/>
            <person name="Meyer B.J."/>
            <person name="Haag E.S."/>
        </authorList>
    </citation>
    <scope>NUCLEOTIDE SEQUENCE [LARGE SCALE GENOMIC DNA]</scope>
    <source>
        <strain evidence="2">JU1422</strain>
    </source>
</reference>
<gene>
    <name evidence="1" type="primary">Cnig_chr_III.g10677</name>
    <name evidence="1" type="ORF">B9Z55_010677</name>
</gene>
<dbReference type="Proteomes" id="UP000230233">
    <property type="component" value="Chromosome III"/>
</dbReference>
<organism evidence="1 2">
    <name type="scientific">Caenorhabditis nigoni</name>
    <dbReference type="NCBI Taxonomy" id="1611254"/>
    <lineage>
        <taxon>Eukaryota</taxon>
        <taxon>Metazoa</taxon>
        <taxon>Ecdysozoa</taxon>
        <taxon>Nematoda</taxon>
        <taxon>Chromadorea</taxon>
        <taxon>Rhabditida</taxon>
        <taxon>Rhabditina</taxon>
        <taxon>Rhabditomorpha</taxon>
        <taxon>Rhabditoidea</taxon>
        <taxon>Rhabditidae</taxon>
        <taxon>Peloderinae</taxon>
        <taxon>Caenorhabditis</taxon>
    </lineage>
</organism>
<evidence type="ECO:0000313" key="2">
    <source>
        <dbReference type="Proteomes" id="UP000230233"/>
    </source>
</evidence>
<keyword evidence="2" id="KW-1185">Reference proteome</keyword>
<evidence type="ECO:0000313" key="1">
    <source>
        <dbReference type="EMBL" id="PIC38782.1"/>
    </source>
</evidence>
<accession>A0A2G5UGV4</accession>